<dbReference type="InterPro" id="IPR011989">
    <property type="entry name" value="ARM-like"/>
</dbReference>
<dbReference type="InterPro" id="IPR016024">
    <property type="entry name" value="ARM-type_fold"/>
</dbReference>
<comment type="similarity">
    <text evidence="1">Belongs to the CAND family.</text>
</comment>
<dbReference type="Pfam" id="PF08623">
    <property type="entry name" value="TIP120"/>
    <property type="match status" value="1"/>
</dbReference>
<dbReference type="PANTHER" id="PTHR12696">
    <property type="entry name" value="TIP120"/>
    <property type="match status" value="1"/>
</dbReference>
<proteinExistence type="inferred from homology"/>
<comment type="caution">
    <text evidence="6">The sequence shown here is derived from an EMBL/GenBank/DDBJ whole genome shotgun (WGS) entry which is preliminary data.</text>
</comment>
<sequence>MTQYVIADLLNKMSNTDADYRYMSVNDMMNELNKPNFQCEELVEKKMVNAILKLLEDNIAEVQNVAIKCLGPMVKKIREAQLSDTITKLCDLMQDSKEETKDIASIGLKTVVLEISGASAAAPAIVKKLLVRLITQLRSDTREVSLDTLDIMSEVLSRFSHLITPQDMYPAAHTPLQRSIQDTLLPLLNHSRPAVRKRTTVAIGNLVAHEPDDLFNDLLTNILSELNAKQSAKDADKLRTLVGCVSTISRYSSHRLGTHLSELLPYIISLAAFEDDELREHCLQALESLVLRCPTEMTPHLNTIIGLALQYIKYDPNYDAGTDEEDGMDVDQDGNGDENGNENDDEEMGDGDEDEDDDAGDYSDEDDVSWKVRRASSKLLASIIATRPELLSEMYITVAPALIKRFSEREESVRVDVLSTFIELVKQTGKSCGGISNCALTAAADGGRDSKRRKSEIEPKELLRAQIPKLGTSLSKQLVGKSINTRQTGFALLRELVVVIPGALSNVIGKFIPAIEASLRATGGHHHKAQTNSNLKIETLTFLRILLPSHEPTSIHPYLKKLVNPIVLAAKDKFYKITAEALLVCEQLVRVARPFAKMGSSYIVQPLPQSDFAKYIHTIYTTTMGRLRTDADLEVKERAITCLGAIIYQAGDVLDPTEVRDTVMRLFLDRLKNELTRLVAVKAIQHICESPLLEEGSGASAAAHAISIKPILADVVLETASFLRKSQRPLRVASLQALDSIIGRYASDMTPDLYLAVLTELRPIFQDSDLHILPLAMNTLCTLVSSATIGKSGAADQALAVIRKEVLPDIGKLVWDSPHLVGAGIALDALLNVWSTVVKVGGSPVFSEVVGLLVNPIYNTQHTSGSSKLAYSVIAQSVAILCMNSPADSPKTVAEFVKNISADKQSENVVYLSLLTIGEVGRRTDLSVKHAKLYETLLSLFVNPSEETKHAAAFAMGNVAVGNLNLYMPVILKAVRDGGKKRYLTFVALKEIISRNAQLSASHQGTPLAPFANEVWELLFSNISDTKEEGTRNIIAECLGKLALSDPDRFIKSLQGKLKDTNDLVRATVVTAIRYTFTDEHGGDSYDNLLRPAISDFLQLVKDPSLEVRRVSLTTLNSAAHTKSYLIRESLSTLLPLLYSETTVDETLIHTVEMGPFKHKVDDGLEIRKSAFECMYTLLDTCLSRIEIFGFIDRVMHGLDDPSQEIKALCHLMLQRLVFLSPTALQQRLDDAVEPLKATMNSKPKPNAVKQEIEKLNELIRSGVITTLVLGRLLSTDVAAAGASGSNITAAAATASSTGVSVKFEELLRELKRHDSPLSDVVQQCQPELEQLIASHQQSAGMTSGASMSGILAPSGNRFHPWDTKLHQHAAAKAELAVKTSVDIID</sequence>
<evidence type="ECO:0000256" key="3">
    <source>
        <dbReference type="ARBA" id="ARBA00022786"/>
    </source>
</evidence>
<keyword evidence="2" id="KW-0677">Repeat</keyword>
<dbReference type="Proteomes" id="UP000317494">
    <property type="component" value="Unassembled WGS sequence"/>
</dbReference>
<dbReference type="InterPro" id="IPR013932">
    <property type="entry name" value="TATA-bd_TIP120"/>
</dbReference>
<dbReference type="VEuPathDB" id="FungiDB:SeMB42_g06277"/>
<reference evidence="6 7" key="1">
    <citation type="journal article" date="2019" name="Sci. Rep.">
        <title>Comparative genomics of chytrid fungi reveal insights into the obligate biotrophic and pathogenic lifestyle of Synchytrium endobioticum.</title>
        <authorList>
            <person name="van de Vossenberg B.T.L.H."/>
            <person name="Warris S."/>
            <person name="Nguyen H.D.T."/>
            <person name="van Gent-Pelzer M.P.E."/>
            <person name="Joly D.L."/>
            <person name="van de Geest H.C."/>
            <person name="Bonants P.J.M."/>
            <person name="Smith D.S."/>
            <person name="Levesque C.A."/>
            <person name="van der Lee T.A.J."/>
        </authorList>
    </citation>
    <scope>NUCLEOTIDE SEQUENCE [LARGE SCALE GENOMIC DNA]</scope>
    <source>
        <strain evidence="6 7">MB42</strain>
    </source>
</reference>
<feature type="compositionally biased region" description="Acidic residues" evidence="4">
    <location>
        <begin position="321"/>
        <end position="366"/>
    </location>
</feature>
<evidence type="ECO:0000256" key="1">
    <source>
        <dbReference type="ARBA" id="ARBA00007657"/>
    </source>
</evidence>
<evidence type="ECO:0000259" key="5">
    <source>
        <dbReference type="Pfam" id="PF08623"/>
    </source>
</evidence>
<dbReference type="EMBL" id="QEAN01000342">
    <property type="protein sequence ID" value="TPX39718.1"/>
    <property type="molecule type" value="Genomic_DNA"/>
</dbReference>
<evidence type="ECO:0000313" key="7">
    <source>
        <dbReference type="Proteomes" id="UP000317494"/>
    </source>
</evidence>
<dbReference type="Gene3D" id="1.25.10.10">
    <property type="entry name" value="Leucine-rich Repeat Variant"/>
    <property type="match status" value="1"/>
</dbReference>
<dbReference type="SUPFAM" id="SSF48371">
    <property type="entry name" value="ARM repeat"/>
    <property type="match status" value="1"/>
</dbReference>
<keyword evidence="3" id="KW-0833">Ubl conjugation pathway</keyword>
<evidence type="ECO:0000256" key="2">
    <source>
        <dbReference type="ARBA" id="ARBA00022737"/>
    </source>
</evidence>
<dbReference type="STRING" id="286115.A0A507CJD7"/>
<gene>
    <name evidence="6" type="ORF">SeMB42_g06277</name>
</gene>
<evidence type="ECO:0000256" key="4">
    <source>
        <dbReference type="SAM" id="MobiDB-lite"/>
    </source>
</evidence>
<evidence type="ECO:0000313" key="6">
    <source>
        <dbReference type="EMBL" id="TPX39718.1"/>
    </source>
</evidence>
<protein>
    <recommendedName>
        <fullName evidence="5">TATA-binding protein interacting (TIP20) domain-containing protein</fullName>
    </recommendedName>
</protein>
<organism evidence="6 7">
    <name type="scientific">Synchytrium endobioticum</name>
    <dbReference type="NCBI Taxonomy" id="286115"/>
    <lineage>
        <taxon>Eukaryota</taxon>
        <taxon>Fungi</taxon>
        <taxon>Fungi incertae sedis</taxon>
        <taxon>Chytridiomycota</taxon>
        <taxon>Chytridiomycota incertae sedis</taxon>
        <taxon>Chytridiomycetes</taxon>
        <taxon>Synchytriales</taxon>
        <taxon>Synchytriaceae</taxon>
        <taxon>Synchytrium</taxon>
    </lineage>
</organism>
<feature type="region of interest" description="Disordered" evidence="4">
    <location>
        <begin position="320"/>
        <end position="366"/>
    </location>
</feature>
<accession>A0A507CJD7</accession>
<dbReference type="Pfam" id="PF25782">
    <property type="entry name" value="TPR_CAND1"/>
    <property type="match status" value="1"/>
</dbReference>
<dbReference type="InterPro" id="IPR039852">
    <property type="entry name" value="CAND1/CAND2"/>
</dbReference>
<feature type="domain" description="TATA-binding protein interacting (TIP20)" evidence="5">
    <location>
        <begin position="1126"/>
        <end position="1272"/>
    </location>
</feature>
<name>A0A507CJD7_9FUNG</name>
<dbReference type="GO" id="GO:0010265">
    <property type="term" value="P:SCF complex assembly"/>
    <property type="evidence" value="ECO:0007669"/>
    <property type="project" value="InterPro"/>
</dbReference>
<keyword evidence="7" id="KW-1185">Reference proteome</keyword>